<evidence type="ECO:0000313" key="2">
    <source>
        <dbReference type="EMBL" id="PNW77928.1"/>
    </source>
</evidence>
<sequence>MAFRKLNWSSAVFRRHASVAKCMMRSGHRVACAGGTNSRQRSLELQSGSVPDTRASRTDAPAFPKLLGRPVPARLQHRRQRVCQHPLHTVTHKLWRDDLLNHLLHLVQGLIGATGGGGGGFLLPRRPCFCAAFTAAVCFAASLAAFSRNAPSMRPMYLTNSAFVMNLASFPARVCGGDRQWRAAA</sequence>
<protein>
    <submittedName>
        <fullName evidence="2">Uncharacterized protein</fullName>
    </submittedName>
</protein>
<dbReference type="EMBL" id="CM008971">
    <property type="protein sequence ID" value="PNW77928.1"/>
    <property type="molecule type" value="Genomic_DNA"/>
</dbReference>
<dbReference type="AlphaFoldDB" id="A0A2K3DBL3"/>
<dbReference type="Proteomes" id="UP000006906">
    <property type="component" value="Chromosome 10"/>
</dbReference>
<dbReference type="KEGG" id="cre:CHLRE_10g457194v5"/>
<feature type="compositionally biased region" description="Polar residues" evidence="1">
    <location>
        <begin position="35"/>
        <end position="50"/>
    </location>
</feature>
<evidence type="ECO:0000256" key="1">
    <source>
        <dbReference type="SAM" id="MobiDB-lite"/>
    </source>
</evidence>
<evidence type="ECO:0000313" key="3">
    <source>
        <dbReference type="Proteomes" id="UP000006906"/>
    </source>
</evidence>
<keyword evidence="3" id="KW-1185">Reference proteome</keyword>
<dbReference type="InParanoid" id="A0A2K3DBL3"/>
<dbReference type="RefSeq" id="XP_042920484.1">
    <property type="nucleotide sequence ID" value="XM_043067083.1"/>
</dbReference>
<proteinExistence type="predicted"/>
<feature type="region of interest" description="Disordered" evidence="1">
    <location>
        <begin position="34"/>
        <end position="62"/>
    </location>
</feature>
<organism evidence="2 3">
    <name type="scientific">Chlamydomonas reinhardtii</name>
    <name type="common">Chlamydomonas smithii</name>
    <dbReference type="NCBI Taxonomy" id="3055"/>
    <lineage>
        <taxon>Eukaryota</taxon>
        <taxon>Viridiplantae</taxon>
        <taxon>Chlorophyta</taxon>
        <taxon>core chlorophytes</taxon>
        <taxon>Chlorophyceae</taxon>
        <taxon>CS clade</taxon>
        <taxon>Chlamydomonadales</taxon>
        <taxon>Chlamydomonadaceae</taxon>
        <taxon>Chlamydomonas</taxon>
    </lineage>
</organism>
<name>A0A2K3DBL3_CHLRE</name>
<dbReference type="ExpressionAtlas" id="A0A2K3DBL3">
    <property type="expression patterns" value="differential"/>
</dbReference>
<accession>A0A2K3DBL3</accession>
<gene>
    <name evidence="2" type="ORF">CHLRE_10g457194v5</name>
</gene>
<dbReference type="GeneID" id="5724115"/>
<dbReference type="Gramene" id="PNW77928">
    <property type="protein sequence ID" value="PNW77928"/>
    <property type="gene ID" value="CHLRE_10g457194v5"/>
</dbReference>
<reference evidence="2 3" key="1">
    <citation type="journal article" date="2007" name="Science">
        <title>The Chlamydomonas genome reveals the evolution of key animal and plant functions.</title>
        <authorList>
            <person name="Merchant S.S."/>
            <person name="Prochnik S.E."/>
            <person name="Vallon O."/>
            <person name="Harris E.H."/>
            <person name="Karpowicz S.J."/>
            <person name="Witman G.B."/>
            <person name="Terry A."/>
            <person name="Salamov A."/>
            <person name="Fritz-Laylin L.K."/>
            <person name="Marechal-Drouard L."/>
            <person name="Marshall W.F."/>
            <person name="Qu L.H."/>
            <person name="Nelson D.R."/>
            <person name="Sanderfoot A.A."/>
            <person name="Spalding M.H."/>
            <person name="Kapitonov V.V."/>
            <person name="Ren Q."/>
            <person name="Ferris P."/>
            <person name="Lindquist E."/>
            <person name="Shapiro H."/>
            <person name="Lucas S.M."/>
            <person name="Grimwood J."/>
            <person name="Schmutz J."/>
            <person name="Cardol P."/>
            <person name="Cerutti H."/>
            <person name="Chanfreau G."/>
            <person name="Chen C.L."/>
            <person name="Cognat V."/>
            <person name="Croft M.T."/>
            <person name="Dent R."/>
            <person name="Dutcher S."/>
            <person name="Fernandez E."/>
            <person name="Fukuzawa H."/>
            <person name="Gonzalez-Ballester D."/>
            <person name="Gonzalez-Halphen D."/>
            <person name="Hallmann A."/>
            <person name="Hanikenne M."/>
            <person name="Hippler M."/>
            <person name="Inwood W."/>
            <person name="Jabbari K."/>
            <person name="Kalanon M."/>
            <person name="Kuras R."/>
            <person name="Lefebvre P.A."/>
            <person name="Lemaire S.D."/>
            <person name="Lobanov A.V."/>
            <person name="Lohr M."/>
            <person name="Manuell A."/>
            <person name="Meier I."/>
            <person name="Mets L."/>
            <person name="Mittag M."/>
            <person name="Mittelmeier T."/>
            <person name="Moroney J.V."/>
            <person name="Moseley J."/>
            <person name="Napoli C."/>
            <person name="Nedelcu A.M."/>
            <person name="Niyogi K."/>
            <person name="Novoselov S.V."/>
            <person name="Paulsen I.T."/>
            <person name="Pazour G."/>
            <person name="Purton S."/>
            <person name="Ral J.P."/>
            <person name="Riano-Pachon D.M."/>
            <person name="Riekhof W."/>
            <person name="Rymarquis L."/>
            <person name="Schroda M."/>
            <person name="Stern D."/>
            <person name="Umen J."/>
            <person name="Willows R."/>
            <person name="Wilson N."/>
            <person name="Zimmer S.L."/>
            <person name="Allmer J."/>
            <person name="Balk J."/>
            <person name="Bisova K."/>
            <person name="Chen C.J."/>
            <person name="Elias M."/>
            <person name="Gendler K."/>
            <person name="Hauser C."/>
            <person name="Lamb M.R."/>
            <person name="Ledford H."/>
            <person name="Long J.C."/>
            <person name="Minagawa J."/>
            <person name="Page M.D."/>
            <person name="Pan J."/>
            <person name="Pootakham W."/>
            <person name="Roje S."/>
            <person name="Rose A."/>
            <person name="Stahlberg E."/>
            <person name="Terauchi A.M."/>
            <person name="Yang P."/>
            <person name="Ball S."/>
            <person name="Bowler C."/>
            <person name="Dieckmann C.L."/>
            <person name="Gladyshev V.N."/>
            <person name="Green P."/>
            <person name="Jorgensen R."/>
            <person name="Mayfield S."/>
            <person name="Mueller-Roeber B."/>
            <person name="Rajamani S."/>
            <person name="Sayre R.T."/>
            <person name="Brokstein P."/>
            <person name="Dubchak I."/>
            <person name="Goodstein D."/>
            <person name="Hornick L."/>
            <person name="Huang Y.W."/>
            <person name="Jhaveri J."/>
            <person name="Luo Y."/>
            <person name="Martinez D."/>
            <person name="Ngau W.C."/>
            <person name="Otillar B."/>
            <person name="Poliakov A."/>
            <person name="Porter A."/>
            <person name="Szajkowski L."/>
            <person name="Werner G."/>
            <person name="Zhou K."/>
            <person name="Grigoriev I.V."/>
            <person name="Rokhsar D.S."/>
            <person name="Grossman A.R."/>
        </authorList>
    </citation>
    <scope>NUCLEOTIDE SEQUENCE [LARGE SCALE GENOMIC DNA]</scope>
    <source>
        <strain evidence="3">CC-503</strain>
    </source>
</reference>